<dbReference type="PROSITE" id="PS51191">
    <property type="entry name" value="FEMABX"/>
    <property type="match status" value="1"/>
</dbReference>
<evidence type="ECO:0000256" key="5">
    <source>
        <dbReference type="ARBA" id="ARBA00023315"/>
    </source>
</evidence>
<keyword evidence="2 7" id="KW-0808">Transferase</keyword>
<accession>A0A6G8PZB4</accession>
<dbReference type="EMBL" id="CP045121">
    <property type="protein sequence ID" value="QIN79508.1"/>
    <property type="molecule type" value="Genomic_DNA"/>
</dbReference>
<dbReference type="InterPro" id="IPR003447">
    <property type="entry name" value="FEMABX"/>
</dbReference>
<reference evidence="7 8" key="1">
    <citation type="submission" date="2019-10" db="EMBL/GenBank/DDBJ databases">
        <title>Rubrobacter sp nov SCSIO 52915 isolated from a deep-sea sediment in the South China Sea.</title>
        <authorList>
            <person name="Chen R.W."/>
        </authorList>
    </citation>
    <scope>NUCLEOTIDE SEQUENCE [LARGE SCALE GENOMIC DNA]</scope>
    <source>
        <strain evidence="7 8">SCSIO 52915</strain>
    </source>
</reference>
<dbReference type="InterPro" id="IPR016181">
    <property type="entry name" value="Acyl_CoA_acyltransferase"/>
</dbReference>
<evidence type="ECO:0000313" key="7">
    <source>
        <dbReference type="EMBL" id="QIN79508.1"/>
    </source>
</evidence>
<evidence type="ECO:0000313" key="8">
    <source>
        <dbReference type="Proteomes" id="UP000502706"/>
    </source>
</evidence>
<dbReference type="GO" id="GO:0008360">
    <property type="term" value="P:regulation of cell shape"/>
    <property type="evidence" value="ECO:0007669"/>
    <property type="project" value="UniProtKB-KW"/>
</dbReference>
<dbReference type="KEGG" id="rmar:GBA65_14375"/>
<dbReference type="PANTHER" id="PTHR36174:SF1">
    <property type="entry name" value="LIPID II:GLYCINE GLYCYLTRANSFERASE"/>
    <property type="match status" value="1"/>
</dbReference>
<name>A0A6G8PZB4_9ACTN</name>
<keyword evidence="5" id="KW-0012">Acyltransferase</keyword>
<evidence type="ECO:0000256" key="4">
    <source>
        <dbReference type="ARBA" id="ARBA00022984"/>
    </source>
</evidence>
<evidence type="ECO:0000256" key="2">
    <source>
        <dbReference type="ARBA" id="ARBA00022679"/>
    </source>
</evidence>
<dbReference type="GO" id="GO:0071555">
    <property type="term" value="P:cell wall organization"/>
    <property type="evidence" value="ECO:0007669"/>
    <property type="project" value="UniProtKB-KW"/>
</dbReference>
<organism evidence="7 8">
    <name type="scientific">Rubrobacter marinus</name>
    <dbReference type="NCBI Taxonomy" id="2653852"/>
    <lineage>
        <taxon>Bacteria</taxon>
        <taxon>Bacillati</taxon>
        <taxon>Actinomycetota</taxon>
        <taxon>Rubrobacteria</taxon>
        <taxon>Rubrobacterales</taxon>
        <taxon>Rubrobacteraceae</taxon>
        <taxon>Rubrobacter</taxon>
    </lineage>
</organism>
<dbReference type="InterPro" id="IPR050644">
    <property type="entry name" value="PG_Glycine_Bridge_Synth"/>
</dbReference>
<keyword evidence="3" id="KW-0133">Cell shape</keyword>
<sequence length="365" mass="39943">MRTDETQRAYALPTVPRPHPGRGAVYVEVGEKKSWNAAVSGLGGSVLQSFEWGEFRRHGGWTPLRLLAEDGASAAQVLLRRLPGVGGSLAYAPHGPLASDPRDLPAVAATIAAHAKARGAHLLEIEPRAVDAPDMETEGFRRSASSVQPRCTLVLPVRESAEAQYAALPKGARYGIRRALQVGIEAETSTDEGVDLELFLDLLGETAGRQRFGLRPRDYYRLLLREVPSALVLARRGGAERPVAGALILFFEDEAYYLYGASAALEGENLYASYLVQFEALSAARRAGATRYDLWGIPCEPHAKHPLWGVYQFKRKFAGSGHEERYAGAYKKYLSPLQSHLARVGIKSYYTLQRLRGKSSGPIDD</sequence>
<comment type="similarity">
    <text evidence="1">Belongs to the FemABX family.</text>
</comment>
<dbReference type="Proteomes" id="UP000502706">
    <property type="component" value="Chromosome"/>
</dbReference>
<dbReference type="AlphaFoldDB" id="A0A6G8PZB4"/>
<gene>
    <name evidence="7" type="ORF">GBA65_14375</name>
</gene>
<dbReference type="Gene3D" id="3.40.630.30">
    <property type="match status" value="2"/>
</dbReference>
<keyword evidence="4" id="KW-0573">Peptidoglycan synthesis</keyword>
<evidence type="ECO:0000256" key="3">
    <source>
        <dbReference type="ARBA" id="ARBA00022960"/>
    </source>
</evidence>
<evidence type="ECO:0000256" key="1">
    <source>
        <dbReference type="ARBA" id="ARBA00009943"/>
    </source>
</evidence>
<dbReference type="PANTHER" id="PTHR36174">
    <property type="entry name" value="LIPID II:GLYCINE GLYCYLTRANSFERASE"/>
    <property type="match status" value="1"/>
</dbReference>
<evidence type="ECO:0000256" key="6">
    <source>
        <dbReference type="ARBA" id="ARBA00023316"/>
    </source>
</evidence>
<dbReference type="SUPFAM" id="SSF55729">
    <property type="entry name" value="Acyl-CoA N-acyltransferases (Nat)"/>
    <property type="match status" value="2"/>
</dbReference>
<dbReference type="GO" id="GO:0016755">
    <property type="term" value="F:aminoacyltransferase activity"/>
    <property type="evidence" value="ECO:0007669"/>
    <property type="project" value="InterPro"/>
</dbReference>
<protein>
    <submittedName>
        <fullName evidence="7">Peptidoglycan bridge formation glycyltransferase FemA/FemB family protein</fullName>
    </submittedName>
</protein>
<keyword evidence="6" id="KW-0961">Cell wall biogenesis/degradation</keyword>
<proteinExistence type="inferred from homology"/>
<dbReference type="Pfam" id="PF02388">
    <property type="entry name" value="FemAB"/>
    <property type="match status" value="2"/>
</dbReference>
<dbReference type="RefSeq" id="WP_166397173.1">
    <property type="nucleotide sequence ID" value="NZ_CP045121.1"/>
</dbReference>
<keyword evidence="8" id="KW-1185">Reference proteome</keyword>
<dbReference type="GO" id="GO:0009252">
    <property type="term" value="P:peptidoglycan biosynthetic process"/>
    <property type="evidence" value="ECO:0007669"/>
    <property type="project" value="UniProtKB-KW"/>
</dbReference>